<dbReference type="AlphaFoldDB" id="A0A8J2KA99"/>
<keyword evidence="1" id="KW-0472">Membrane</keyword>
<keyword evidence="1" id="KW-0812">Transmembrane</keyword>
<keyword evidence="1" id="KW-1133">Transmembrane helix</keyword>
<dbReference type="EMBL" id="CAJVCH010276947">
    <property type="protein sequence ID" value="CAG7734819.1"/>
    <property type="molecule type" value="Genomic_DNA"/>
</dbReference>
<evidence type="ECO:0000313" key="2">
    <source>
        <dbReference type="EMBL" id="CAG7734819.1"/>
    </source>
</evidence>
<evidence type="ECO:0000256" key="1">
    <source>
        <dbReference type="SAM" id="Phobius"/>
    </source>
</evidence>
<organism evidence="2 3">
    <name type="scientific">Allacma fusca</name>
    <dbReference type="NCBI Taxonomy" id="39272"/>
    <lineage>
        <taxon>Eukaryota</taxon>
        <taxon>Metazoa</taxon>
        <taxon>Ecdysozoa</taxon>
        <taxon>Arthropoda</taxon>
        <taxon>Hexapoda</taxon>
        <taxon>Collembola</taxon>
        <taxon>Symphypleona</taxon>
        <taxon>Sminthuridae</taxon>
        <taxon>Allacma</taxon>
    </lineage>
</organism>
<dbReference type="Proteomes" id="UP000708208">
    <property type="component" value="Unassembled WGS sequence"/>
</dbReference>
<accession>A0A8J2KA99</accession>
<evidence type="ECO:0000313" key="3">
    <source>
        <dbReference type="Proteomes" id="UP000708208"/>
    </source>
</evidence>
<name>A0A8J2KA99_9HEXA</name>
<keyword evidence="3" id="KW-1185">Reference proteome</keyword>
<gene>
    <name evidence="2" type="ORF">AFUS01_LOCUS23187</name>
</gene>
<feature type="transmembrane region" description="Helical" evidence="1">
    <location>
        <begin position="21"/>
        <end position="38"/>
    </location>
</feature>
<sequence length="41" mass="4541">ELGSTNKRKVYYGGVKRTLRFNAANNFSANLIFVFFVGPSG</sequence>
<feature type="non-terminal residue" evidence="2">
    <location>
        <position position="1"/>
    </location>
</feature>
<comment type="caution">
    <text evidence="2">The sequence shown here is derived from an EMBL/GenBank/DDBJ whole genome shotgun (WGS) entry which is preliminary data.</text>
</comment>
<proteinExistence type="predicted"/>
<protein>
    <submittedName>
        <fullName evidence="2">Uncharacterized protein</fullName>
    </submittedName>
</protein>
<reference evidence="2" key="1">
    <citation type="submission" date="2021-06" db="EMBL/GenBank/DDBJ databases">
        <authorList>
            <person name="Hodson N. C."/>
            <person name="Mongue J. A."/>
            <person name="Jaron S. K."/>
        </authorList>
    </citation>
    <scope>NUCLEOTIDE SEQUENCE</scope>
</reference>